<sequence length="169" mass="17797">MPYALALLAALASLVGCAPLASTVAGRLPATGLGEPAPPLALTDVRTGEPLDLAAFEGRAVLLNAWATWCAPCRAEMPALDSLQRERPDRLAVVFVSDEPPELLRAWLADQPTAGVYAHASLEEFVGPYAAVRGARPVSFVIDASGVLRERIVGAETAGVFRQRLDALP</sequence>
<reference evidence="3 4" key="1">
    <citation type="submission" date="2016-11" db="EMBL/GenBank/DDBJ databases">
        <title>Study of marine rhodopsin-containing bacteria.</title>
        <authorList>
            <person name="Yoshizawa S."/>
            <person name="Kumagai Y."/>
            <person name="Kogure K."/>
        </authorList>
    </citation>
    <scope>NUCLEOTIDE SEQUENCE [LARGE SCALE GENOMIC DNA]</scope>
    <source>
        <strain evidence="3 4">SG-29</strain>
    </source>
</reference>
<dbReference type="Proteomes" id="UP000216446">
    <property type="component" value="Unassembled WGS sequence"/>
</dbReference>
<dbReference type="CDD" id="cd02966">
    <property type="entry name" value="TlpA_like_family"/>
    <property type="match status" value="1"/>
</dbReference>
<dbReference type="SUPFAM" id="SSF52833">
    <property type="entry name" value="Thioredoxin-like"/>
    <property type="match status" value="1"/>
</dbReference>
<dbReference type="InterPro" id="IPR000866">
    <property type="entry name" value="AhpC/TSA"/>
</dbReference>
<dbReference type="Pfam" id="PF00578">
    <property type="entry name" value="AhpC-TSA"/>
    <property type="match status" value="1"/>
</dbReference>
<feature type="signal peptide" evidence="1">
    <location>
        <begin position="1"/>
        <end position="21"/>
    </location>
</feature>
<dbReference type="GO" id="GO:0016491">
    <property type="term" value="F:oxidoreductase activity"/>
    <property type="evidence" value="ECO:0007669"/>
    <property type="project" value="InterPro"/>
</dbReference>
<evidence type="ECO:0000313" key="4">
    <source>
        <dbReference type="Proteomes" id="UP000216446"/>
    </source>
</evidence>
<dbReference type="PROSITE" id="PS51352">
    <property type="entry name" value="THIOREDOXIN_2"/>
    <property type="match status" value="1"/>
</dbReference>
<dbReference type="AlphaFoldDB" id="A0A259TXX3"/>
<comment type="caution">
    <text evidence="3">The sequence shown here is derived from an EMBL/GenBank/DDBJ whole genome shotgun (WGS) entry which is preliminary data.</text>
</comment>
<name>A0A259TXX3_9BACT</name>
<dbReference type="PANTHER" id="PTHR42852">
    <property type="entry name" value="THIOL:DISULFIDE INTERCHANGE PROTEIN DSBE"/>
    <property type="match status" value="1"/>
</dbReference>
<accession>A0A259TXX3</accession>
<dbReference type="InterPro" id="IPR050553">
    <property type="entry name" value="Thioredoxin_ResA/DsbE_sf"/>
</dbReference>
<protein>
    <recommendedName>
        <fullName evidence="2">Thioredoxin domain-containing protein</fullName>
    </recommendedName>
</protein>
<dbReference type="RefSeq" id="WP_094546665.1">
    <property type="nucleotide sequence ID" value="NZ_MQWB01000001.1"/>
</dbReference>
<gene>
    <name evidence="3" type="ORF">BSZ36_05195</name>
</gene>
<dbReference type="GO" id="GO:0016209">
    <property type="term" value="F:antioxidant activity"/>
    <property type="evidence" value="ECO:0007669"/>
    <property type="project" value="InterPro"/>
</dbReference>
<evidence type="ECO:0000259" key="2">
    <source>
        <dbReference type="PROSITE" id="PS51352"/>
    </source>
</evidence>
<feature type="domain" description="Thioredoxin" evidence="2">
    <location>
        <begin position="31"/>
        <end position="169"/>
    </location>
</feature>
<dbReference type="Gene3D" id="3.40.30.10">
    <property type="entry name" value="Glutaredoxin"/>
    <property type="match status" value="1"/>
</dbReference>
<dbReference type="EMBL" id="MQWB01000001">
    <property type="protein sequence ID" value="OZC02424.1"/>
    <property type="molecule type" value="Genomic_DNA"/>
</dbReference>
<feature type="chain" id="PRO_5012311258" description="Thioredoxin domain-containing protein" evidence="1">
    <location>
        <begin position="22"/>
        <end position="169"/>
    </location>
</feature>
<evidence type="ECO:0000256" key="1">
    <source>
        <dbReference type="SAM" id="SignalP"/>
    </source>
</evidence>
<evidence type="ECO:0000313" key="3">
    <source>
        <dbReference type="EMBL" id="OZC02424.1"/>
    </source>
</evidence>
<keyword evidence="1" id="KW-0732">Signal</keyword>
<dbReference type="PANTHER" id="PTHR42852:SF13">
    <property type="entry name" value="PROTEIN DIPZ"/>
    <property type="match status" value="1"/>
</dbReference>
<keyword evidence="4" id="KW-1185">Reference proteome</keyword>
<dbReference type="InParanoid" id="A0A259TXX3"/>
<organism evidence="3 4">
    <name type="scientific">Rubricoccus marinus</name>
    <dbReference type="NCBI Taxonomy" id="716817"/>
    <lineage>
        <taxon>Bacteria</taxon>
        <taxon>Pseudomonadati</taxon>
        <taxon>Rhodothermota</taxon>
        <taxon>Rhodothermia</taxon>
        <taxon>Rhodothermales</taxon>
        <taxon>Rubricoccaceae</taxon>
        <taxon>Rubricoccus</taxon>
    </lineage>
</organism>
<dbReference type="InterPro" id="IPR036249">
    <property type="entry name" value="Thioredoxin-like_sf"/>
</dbReference>
<dbReference type="OrthoDB" id="9815205at2"/>
<dbReference type="InterPro" id="IPR013766">
    <property type="entry name" value="Thioredoxin_domain"/>
</dbReference>
<proteinExistence type="predicted"/>